<evidence type="ECO:0000256" key="3">
    <source>
        <dbReference type="ARBA" id="ARBA00022553"/>
    </source>
</evidence>
<dbReference type="InterPro" id="IPR005467">
    <property type="entry name" value="His_kinase_dom"/>
</dbReference>
<dbReference type="EC" id="2.7.13.3" evidence="2"/>
<dbReference type="InterPro" id="IPR029016">
    <property type="entry name" value="GAF-like_dom_sf"/>
</dbReference>
<dbReference type="SMART" id="SM00091">
    <property type="entry name" value="PAS"/>
    <property type="match status" value="2"/>
</dbReference>
<keyword evidence="4" id="KW-0808">Transferase</keyword>
<dbReference type="EMBL" id="CP003985">
    <property type="protein sequence ID" value="AGF79561.1"/>
    <property type="molecule type" value="Genomic_DNA"/>
</dbReference>
<dbReference type="Proteomes" id="UP000011721">
    <property type="component" value="Chromosome"/>
</dbReference>
<dbReference type="OrthoDB" id="5428263at2"/>
<dbReference type="SUPFAM" id="SSF55874">
    <property type="entry name" value="ATPase domain of HSP90 chaperone/DNA topoisomerase II/histidine kinase"/>
    <property type="match status" value="1"/>
</dbReference>
<dbReference type="AlphaFoldDB" id="M1PTB0"/>
<dbReference type="PANTHER" id="PTHR43065">
    <property type="entry name" value="SENSOR HISTIDINE KINASE"/>
    <property type="match status" value="1"/>
</dbReference>
<dbReference type="CDD" id="cd00130">
    <property type="entry name" value="PAS"/>
    <property type="match status" value="1"/>
</dbReference>
<proteinExistence type="predicted"/>
<evidence type="ECO:0000256" key="8">
    <source>
        <dbReference type="ARBA" id="ARBA00023012"/>
    </source>
</evidence>
<dbReference type="Gene3D" id="3.30.450.40">
    <property type="match status" value="1"/>
</dbReference>
<evidence type="ECO:0000256" key="5">
    <source>
        <dbReference type="ARBA" id="ARBA00022741"/>
    </source>
</evidence>
<evidence type="ECO:0000313" key="11">
    <source>
        <dbReference type="EMBL" id="AGF79561.1"/>
    </source>
</evidence>
<comment type="catalytic activity">
    <reaction evidence="1">
        <text>ATP + protein L-histidine = ADP + protein N-phospho-L-histidine.</text>
        <dbReference type="EC" id="2.7.13.3"/>
    </reaction>
</comment>
<feature type="domain" description="Histidine kinase" evidence="9">
    <location>
        <begin position="447"/>
        <end position="666"/>
    </location>
</feature>
<dbReference type="SUPFAM" id="SSF55781">
    <property type="entry name" value="GAF domain-like"/>
    <property type="match status" value="1"/>
</dbReference>
<evidence type="ECO:0000256" key="7">
    <source>
        <dbReference type="ARBA" id="ARBA00022840"/>
    </source>
</evidence>
<dbReference type="InterPro" id="IPR000014">
    <property type="entry name" value="PAS"/>
</dbReference>
<keyword evidence="8" id="KW-0902">Two-component regulatory system</keyword>
<evidence type="ECO:0000313" key="12">
    <source>
        <dbReference type="Proteomes" id="UP000011721"/>
    </source>
</evidence>
<dbReference type="InterPro" id="IPR004358">
    <property type="entry name" value="Sig_transdc_His_kin-like_C"/>
</dbReference>
<evidence type="ECO:0000256" key="1">
    <source>
        <dbReference type="ARBA" id="ARBA00000085"/>
    </source>
</evidence>
<dbReference type="eggNOG" id="COG4191">
    <property type="taxonomic scope" value="Bacteria"/>
</dbReference>
<dbReference type="NCBIfam" id="TIGR00229">
    <property type="entry name" value="sensory_box"/>
    <property type="match status" value="1"/>
</dbReference>
<dbReference type="eggNOG" id="COG2203">
    <property type="taxonomic scope" value="Bacteria"/>
</dbReference>
<evidence type="ECO:0000259" key="10">
    <source>
        <dbReference type="PROSITE" id="PS50112"/>
    </source>
</evidence>
<dbReference type="InterPro" id="IPR013767">
    <property type="entry name" value="PAS_fold"/>
</dbReference>
<keyword evidence="6" id="KW-0418">Kinase</keyword>
<dbReference type="Pfam" id="PF08448">
    <property type="entry name" value="PAS_4"/>
    <property type="match status" value="1"/>
</dbReference>
<dbReference type="STRING" id="1167006.UWK_03032"/>
<dbReference type="Pfam" id="PF13185">
    <property type="entry name" value="GAF_2"/>
    <property type="match status" value="1"/>
</dbReference>
<dbReference type="SMART" id="SM00388">
    <property type="entry name" value="HisKA"/>
    <property type="match status" value="1"/>
</dbReference>
<dbReference type="RefSeq" id="WP_015405245.1">
    <property type="nucleotide sequence ID" value="NC_020304.1"/>
</dbReference>
<dbReference type="HOGENOM" id="CLU_411466_0_0_7"/>
<dbReference type="Gene3D" id="3.30.450.20">
    <property type="entry name" value="PAS domain"/>
    <property type="match status" value="2"/>
</dbReference>
<dbReference type="PRINTS" id="PR00344">
    <property type="entry name" value="BCTRLSENSOR"/>
</dbReference>
<dbReference type="SMART" id="SM00387">
    <property type="entry name" value="HATPase_c"/>
    <property type="match status" value="1"/>
</dbReference>
<dbReference type="PANTHER" id="PTHR43065:SF10">
    <property type="entry name" value="PEROXIDE STRESS-ACTIVATED HISTIDINE KINASE MAK3"/>
    <property type="match status" value="1"/>
</dbReference>
<dbReference type="SUPFAM" id="SSF55785">
    <property type="entry name" value="PYP-like sensor domain (PAS domain)"/>
    <property type="match status" value="2"/>
</dbReference>
<dbReference type="InterPro" id="IPR003661">
    <property type="entry name" value="HisK_dim/P_dom"/>
</dbReference>
<dbReference type="Gene3D" id="3.30.565.10">
    <property type="entry name" value="Histidine kinase-like ATPase, C-terminal domain"/>
    <property type="match status" value="1"/>
</dbReference>
<dbReference type="InterPro" id="IPR035965">
    <property type="entry name" value="PAS-like_dom_sf"/>
</dbReference>
<evidence type="ECO:0000259" key="9">
    <source>
        <dbReference type="PROSITE" id="PS50109"/>
    </source>
</evidence>
<dbReference type="GO" id="GO:0006355">
    <property type="term" value="P:regulation of DNA-templated transcription"/>
    <property type="evidence" value="ECO:0007669"/>
    <property type="project" value="InterPro"/>
</dbReference>
<sequence length="667" mass="74452">MNPFRRNEILLAINELAASEAVEATGADKLLRKCCEIIMQNHEYCLIWAGIRDEDGAAITPLAALTSANIPDRDCMYLVEQVITDMSSSNPAAEALVSGTKVIIQDVRSTKHYNSLREISLKTGFRSCSSWPLLYMGREFGIINIHSEKVDCFTDEEISFLQAVVSDIALALYTQDMTRRIQIERDFNREMVDTMQALLISISPCGKILSFNQKAEEVTGYTEEEVIDRYWVDVLMAEENRKADQQLLTHVLKGETEQMNFESCLLTKDCQKRFINWHASFRQNLEKGKLGLVLFGIDITGQLQVDHDLKQAISQWENIFSAIQDPALIVSKDSVILDANLATFTAARKTRPDVIGHKICDILHLGRSTNAPCPLEQFIAKGKSRIIETELRGLHGNYLLTISPLNMNDGEEEAALLVARDLTEEELMKAEAMRAAQLASVGELAAGVAHEINNPINGIINYAQIILDDPDDPDNRDLLVRIKKEGKRIASIVSNLLDFSRRGEESPEEVAIQSILNKSLELVSHRFNNDMILLDMQLPENLPLVYCNSQQIQQVFLNILSNARYALNEKFPGPDPNKILTVRGETIMHAKATYVRITITDNGSGIEQDLIDRVFDPFYSSKPKGEGTGLGLSISHGLIQDNKGYLRIASELGSSTSLLVDLPISSN</sequence>
<feature type="domain" description="PAS" evidence="10">
    <location>
        <begin position="184"/>
        <end position="255"/>
    </location>
</feature>
<dbReference type="PATRIC" id="fig|1167006.5.peg.3274"/>
<name>M1PTB0_DESSD</name>
<dbReference type="GO" id="GO:0000155">
    <property type="term" value="F:phosphorelay sensor kinase activity"/>
    <property type="evidence" value="ECO:0007669"/>
    <property type="project" value="InterPro"/>
</dbReference>
<reference evidence="12" key="1">
    <citation type="journal article" date="2013" name="Stand. Genomic Sci.">
        <title>Complete genome sequence of Desulfocapsa sulfexigens, a marine deltaproteobacterium specialized in disproportionating inorganic sulfur compounds.</title>
        <authorList>
            <person name="Finster K.W."/>
            <person name="Kjeldsen K.U."/>
            <person name="Kube M."/>
            <person name="Reinhardt R."/>
            <person name="Mussmann M."/>
            <person name="Amann R."/>
            <person name="Schreiber L."/>
        </authorList>
    </citation>
    <scope>NUCLEOTIDE SEQUENCE [LARGE SCALE GENOMIC DNA]</scope>
    <source>
        <strain evidence="12">DSM 10523 / SB164P1</strain>
    </source>
</reference>
<dbReference type="GO" id="GO:0005524">
    <property type="term" value="F:ATP binding"/>
    <property type="evidence" value="ECO:0007669"/>
    <property type="project" value="UniProtKB-KW"/>
</dbReference>
<gene>
    <name evidence="11" type="ordered locus">UWK_03032</name>
</gene>
<dbReference type="Pfam" id="PF00989">
    <property type="entry name" value="PAS"/>
    <property type="match status" value="1"/>
</dbReference>
<protein>
    <recommendedName>
        <fullName evidence="2">histidine kinase</fullName>
        <ecNumber evidence="2">2.7.13.3</ecNumber>
    </recommendedName>
</protein>
<keyword evidence="3" id="KW-0597">Phosphoprotein</keyword>
<keyword evidence="5" id="KW-0547">Nucleotide-binding</keyword>
<dbReference type="KEGG" id="dsf:UWK_03032"/>
<dbReference type="SUPFAM" id="SSF47384">
    <property type="entry name" value="Homodimeric domain of signal transducing histidine kinase"/>
    <property type="match status" value="1"/>
</dbReference>
<dbReference type="Pfam" id="PF00512">
    <property type="entry name" value="HisKA"/>
    <property type="match status" value="1"/>
</dbReference>
<evidence type="ECO:0000256" key="6">
    <source>
        <dbReference type="ARBA" id="ARBA00022777"/>
    </source>
</evidence>
<dbReference type="Pfam" id="PF02518">
    <property type="entry name" value="HATPase_c"/>
    <property type="match status" value="1"/>
</dbReference>
<dbReference type="PROSITE" id="PS50109">
    <property type="entry name" value="HIS_KIN"/>
    <property type="match status" value="1"/>
</dbReference>
<dbReference type="CDD" id="cd00082">
    <property type="entry name" value="HisKA"/>
    <property type="match status" value="1"/>
</dbReference>
<organism evidence="11 12">
    <name type="scientific">Desulfocapsa sulfexigens (strain DSM 10523 / SB164P1)</name>
    <dbReference type="NCBI Taxonomy" id="1167006"/>
    <lineage>
        <taxon>Bacteria</taxon>
        <taxon>Pseudomonadati</taxon>
        <taxon>Thermodesulfobacteriota</taxon>
        <taxon>Desulfobulbia</taxon>
        <taxon>Desulfobulbales</taxon>
        <taxon>Desulfocapsaceae</taxon>
        <taxon>Desulfocapsa</taxon>
    </lineage>
</organism>
<keyword evidence="12" id="KW-1185">Reference proteome</keyword>
<dbReference type="InterPro" id="IPR013656">
    <property type="entry name" value="PAS_4"/>
</dbReference>
<dbReference type="InterPro" id="IPR036890">
    <property type="entry name" value="HATPase_C_sf"/>
</dbReference>
<keyword evidence="7" id="KW-0067">ATP-binding</keyword>
<evidence type="ECO:0000256" key="2">
    <source>
        <dbReference type="ARBA" id="ARBA00012438"/>
    </source>
</evidence>
<evidence type="ECO:0000256" key="4">
    <source>
        <dbReference type="ARBA" id="ARBA00022679"/>
    </source>
</evidence>
<dbReference type="PROSITE" id="PS50112">
    <property type="entry name" value="PAS"/>
    <property type="match status" value="1"/>
</dbReference>
<accession>M1PTB0</accession>
<dbReference type="Gene3D" id="1.10.287.130">
    <property type="match status" value="1"/>
</dbReference>
<dbReference type="InterPro" id="IPR003018">
    <property type="entry name" value="GAF"/>
</dbReference>
<dbReference type="InterPro" id="IPR003594">
    <property type="entry name" value="HATPase_dom"/>
</dbReference>
<dbReference type="InterPro" id="IPR036097">
    <property type="entry name" value="HisK_dim/P_sf"/>
</dbReference>